<name>A0A8T0HQD6_CERPU</name>
<organism evidence="1 2">
    <name type="scientific">Ceratodon purpureus</name>
    <name type="common">Fire moss</name>
    <name type="synonym">Dicranum purpureum</name>
    <dbReference type="NCBI Taxonomy" id="3225"/>
    <lineage>
        <taxon>Eukaryota</taxon>
        <taxon>Viridiplantae</taxon>
        <taxon>Streptophyta</taxon>
        <taxon>Embryophyta</taxon>
        <taxon>Bryophyta</taxon>
        <taxon>Bryophytina</taxon>
        <taxon>Bryopsida</taxon>
        <taxon>Dicranidae</taxon>
        <taxon>Pseudoditrichales</taxon>
        <taxon>Ditrichaceae</taxon>
        <taxon>Ceratodon</taxon>
    </lineage>
</organism>
<evidence type="ECO:0000313" key="1">
    <source>
        <dbReference type="EMBL" id="KAG0573011.1"/>
    </source>
</evidence>
<accession>A0A8T0HQD6</accession>
<proteinExistence type="predicted"/>
<evidence type="ECO:0000313" key="2">
    <source>
        <dbReference type="Proteomes" id="UP000822688"/>
    </source>
</evidence>
<comment type="caution">
    <text evidence="1">The sequence shown here is derived from an EMBL/GenBank/DDBJ whole genome shotgun (WGS) entry which is preliminary data.</text>
</comment>
<reference evidence="1" key="1">
    <citation type="submission" date="2020-06" db="EMBL/GenBank/DDBJ databases">
        <title>WGS assembly of Ceratodon purpureus strain R40.</title>
        <authorList>
            <person name="Carey S.B."/>
            <person name="Jenkins J."/>
            <person name="Shu S."/>
            <person name="Lovell J.T."/>
            <person name="Sreedasyam A."/>
            <person name="Maumus F."/>
            <person name="Tiley G.P."/>
            <person name="Fernandez-Pozo N."/>
            <person name="Barry K."/>
            <person name="Chen C."/>
            <person name="Wang M."/>
            <person name="Lipzen A."/>
            <person name="Daum C."/>
            <person name="Saski C.A."/>
            <person name="Payton A.C."/>
            <person name="Mcbreen J.C."/>
            <person name="Conrad R.E."/>
            <person name="Kollar L.M."/>
            <person name="Olsson S."/>
            <person name="Huttunen S."/>
            <person name="Landis J.B."/>
            <person name="Wickett N.J."/>
            <person name="Johnson M.G."/>
            <person name="Rensing S.A."/>
            <person name="Grimwood J."/>
            <person name="Schmutz J."/>
            <person name="Mcdaniel S.F."/>
        </authorList>
    </citation>
    <scope>NUCLEOTIDE SEQUENCE</scope>
    <source>
        <strain evidence="1">R40</strain>
    </source>
</reference>
<sequence length="233" mass="25890">MPSSSSFRPDAMVGYVAELRCCDGGGYCEHGGNGWRWGRWAWTPLDGVGCYSGGPEGRGLIAPSPLKEHTLCLVADLLHCLEIRTFVPSTSHVVFNYARLFEHNIFCKVVFQVATAPLDVRASAAEVCKIVSSKYLLSNCLLGKTWDPEYSKFEGLGCSSRSSHDGLCHSRSMFALWLDTSSCLQMELFGTEMKVRFGELNLFKRTVALSDINYAKSTYKPRTRIEKTLHGLV</sequence>
<dbReference type="AlphaFoldDB" id="A0A8T0HQD6"/>
<dbReference type="Proteomes" id="UP000822688">
    <property type="component" value="Chromosome V"/>
</dbReference>
<dbReference type="EMBL" id="CM026426">
    <property type="protein sequence ID" value="KAG0573011.1"/>
    <property type="molecule type" value="Genomic_DNA"/>
</dbReference>
<protein>
    <submittedName>
        <fullName evidence="1">Uncharacterized protein</fullName>
    </submittedName>
</protein>
<gene>
    <name evidence="1" type="ORF">KC19_VG140700</name>
</gene>
<keyword evidence="2" id="KW-1185">Reference proteome</keyword>